<feature type="compositionally biased region" description="Basic and acidic residues" evidence="1">
    <location>
        <begin position="1"/>
        <end position="17"/>
    </location>
</feature>
<proteinExistence type="predicted"/>
<dbReference type="EMBL" id="UYWY01006667">
    <property type="protein sequence ID" value="VDM29939.1"/>
    <property type="molecule type" value="Genomic_DNA"/>
</dbReference>
<evidence type="ECO:0000256" key="1">
    <source>
        <dbReference type="SAM" id="MobiDB-lite"/>
    </source>
</evidence>
<evidence type="ECO:0000313" key="4">
    <source>
        <dbReference type="WBParaSite" id="TCNE_0000422201-mRNA-1"/>
    </source>
</evidence>
<protein>
    <submittedName>
        <fullName evidence="2 4">Uncharacterized protein</fullName>
    </submittedName>
</protein>
<dbReference type="WBParaSite" id="TCNE_0000422201-mRNA-1">
    <property type="protein sequence ID" value="TCNE_0000422201-mRNA-1"/>
    <property type="gene ID" value="TCNE_0000422201"/>
</dbReference>
<dbReference type="Proteomes" id="UP000050794">
    <property type="component" value="Unassembled WGS sequence"/>
</dbReference>
<dbReference type="AlphaFoldDB" id="A0A183U6V2"/>
<gene>
    <name evidence="2" type="ORF">TCNE_LOCUS4222</name>
</gene>
<evidence type="ECO:0000313" key="3">
    <source>
        <dbReference type="Proteomes" id="UP000050794"/>
    </source>
</evidence>
<sequence>MDMNDKDLQTSKRRQNEHAVCSQRSDSVPSTSSNASAVTVADDRRRKTMSTHVQQVRYEETPPMYETRRKETSEFVSEDGRPRRLIRPARKLSPMPTASASAHAALPPTLKRSTTPILQRSEYRSHIVIYWLVMKLYNAHIKRTFFTKAPVNK</sequence>
<reference evidence="4" key="1">
    <citation type="submission" date="2016-06" db="UniProtKB">
        <authorList>
            <consortium name="WormBaseParasite"/>
        </authorList>
    </citation>
    <scope>IDENTIFICATION</scope>
</reference>
<feature type="region of interest" description="Disordered" evidence="1">
    <location>
        <begin position="1"/>
        <end position="103"/>
    </location>
</feature>
<reference evidence="2 3" key="2">
    <citation type="submission" date="2018-11" db="EMBL/GenBank/DDBJ databases">
        <authorList>
            <consortium name="Pathogen Informatics"/>
        </authorList>
    </citation>
    <scope>NUCLEOTIDE SEQUENCE [LARGE SCALE GENOMIC DNA]</scope>
</reference>
<name>A0A183U6V2_TOXCA</name>
<accession>A0A183U6V2</accession>
<feature type="compositionally biased region" description="Basic and acidic residues" evidence="1">
    <location>
        <begin position="66"/>
        <end position="82"/>
    </location>
</feature>
<evidence type="ECO:0000313" key="2">
    <source>
        <dbReference type="EMBL" id="VDM29939.1"/>
    </source>
</evidence>
<feature type="compositionally biased region" description="Low complexity" evidence="1">
    <location>
        <begin position="25"/>
        <end position="40"/>
    </location>
</feature>
<organism evidence="3 4">
    <name type="scientific">Toxocara canis</name>
    <name type="common">Canine roundworm</name>
    <dbReference type="NCBI Taxonomy" id="6265"/>
    <lineage>
        <taxon>Eukaryota</taxon>
        <taxon>Metazoa</taxon>
        <taxon>Ecdysozoa</taxon>
        <taxon>Nematoda</taxon>
        <taxon>Chromadorea</taxon>
        <taxon>Rhabditida</taxon>
        <taxon>Spirurina</taxon>
        <taxon>Ascaridomorpha</taxon>
        <taxon>Ascaridoidea</taxon>
        <taxon>Toxocaridae</taxon>
        <taxon>Toxocara</taxon>
    </lineage>
</organism>
<keyword evidence="3" id="KW-1185">Reference proteome</keyword>